<dbReference type="SUPFAM" id="SSF110087">
    <property type="entry name" value="DR1885-like metal-binding protein"/>
    <property type="match status" value="1"/>
</dbReference>
<sequence length="163" mass="17489">MLKKALLLATLCAGALNAAAHEYQAGQLHIDHPWSRAMPPVAPTIAAYFVVHNEGKTADRLLGADTPIAARAELHEHVHGADGMMKMQQVQAVDVPVGGEARFAPGGYHVMLFELNRHPALGERFPLTLHFEKAGDVQVEVAVQADAPAASVPGMKMEGEHKH</sequence>
<name>A0A1H2V4U5_9PSED</name>
<reference evidence="3" key="1">
    <citation type="submission" date="2016-10" db="EMBL/GenBank/DDBJ databases">
        <authorList>
            <person name="Varghese N."/>
            <person name="Submissions S."/>
        </authorList>
    </citation>
    <scope>NUCLEOTIDE SEQUENCE [LARGE SCALE GENOMIC DNA]</scope>
    <source>
        <strain evidence="3">NRRL B-59562</strain>
    </source>
</reference>
<accession>A0A1H2V4U5</accession>
<gene>
    <name evidence="2" type="ORF">SAMN05216287_1124</name>
</gene>
<keyword evidence="1" id="KW-0732">Signal</keyword>
<dbReference type="InterPro" id="IPR036182">
    <property type="entry name" value="PCuAC_sf"/>
</dbReference>
<protein>
    <recommendedName>
        <fullName evidence="4">Copper chaperone PCu(A)C</fullName>
    </recommendedName>
</protein>
<evidence type="ECO:0000313" key="3">
    <source>
        <dbReference type="Proteomes" id="UP000243778"/>
    </source>
</evidence>
<evidence type="ECO:0008006" key="4">
    <source>
        <dbReference type="Google" id="ProtNLM"/>
    </source>
</evidence>
<dbReference type="InterPro" id="IPR007410">
    <property type="entry name" value="LpqE-like"/>
</dbReference>
<feature type="signal peptide" evidence="1">
    <location>
        <begin position="1"/>
        <end position="20"/>
    </location>
</feature>
<dbReference type="Gene3D" id="2.60.40.1890">
    <property type="entry name" value="PCu(A)C copper chaperone"/>
    <property type="match status" value="1"/>
</dbReference>
<dbReference type="STRING" id="1007099.SAMN05216287_1124"/>
<dbReference type="RefSeq" id="WP_090225382.1">
    <property type="nucleotide sequence ID" value="NZ_FNNU01000002.1"/>
</dbReference>
<feature type="chain" id="PRO_5017206188" description="Copper chaperone PCu(A)C" evidence="1">
    <location>
        <begin position="21"/>
        <end position="163"/>
    </location>
</feature>
<organism evidence="2 3">
    <name type="scientific">Pseudomonas kuykendallii</name>
    <dbReference type="NCBI Taxonomy" id="1007099"/>
    <lineage>
        <taxon>Bacteria</taxon>
        <taxon>Pseudomonadati</taxon>
        <taxon>Pseudomonadota</taxon>
        <taxon>Gammaproteobacteria</taxon>
        <taxon>Pseudomonadales</taxon>
        <taxon>Pseudomonadaceae</taxon>
        <taxon>Pseudomonas</taxon>
    </lineage>
</organism>
<dbReference type="Pfam" id="PF04314">
    <property type="entry name" value="PCuAC"/>
    <property type="match status" value="1"/>
</dbReference>
<evidence type="ECO:0000313" key="2">
    <source>
        <dbReference type="EMBL" id="SDW63250.1"/>
    </source>
</evidence>
<dbReference type="OrthoDB" id="9796962at2"/>
<dbReference type="InterPro" id="IPR058248">
    <property type="entry name" value="Lxx211020-like"/>
</dbReference>
<dbReference type="PANTHER" id="PTHR36302">
    <property type="entry name" value="BLR7088 PROTEIN"/>
    <property type="match status" value="1"/>
</dbReference>
<dbReference type="AlphaFoldDB" id="A0A1H2V4U5"/>
<dbReference type="PANTHER" id="PTHR36302:SF1">
    <property type="entry name" value="COPPER CHAPERONE PCU(A)C"/>
    <property type="match status" value="1"/>
</dbReference>
<dbReference type="Proteomes" id="UP000243778">
    <property type="component" value="Unassembled WGS sequence"/>
</dbReference>
<proteinExistence type="predicted"/>
<keyword evidence="3" id="KW-1185">Reference proteome</keyword>
<dbReference type="EMBL" id="FNNU01000002">
    <property type="protein sequence ID" value="SDW63250.1"/>
    <property type="molecule type" value="Genomic_DNA"/>
</dbReference>
<evidence type="ECO:0000256" key="1">
    <source>
        <dbReference type="SAM" id="SignalP"/>
    </source>
</evidence>